<dbReference type="InParanoid" id="B9SB32"/>
<proteinExistence type="predicted"/>
<evidence type="ECO:0000313" key="2">
    <source>
        <dbReference type="Proteomes" id="UP000008311"/>
    </source>
</evidence>
<gene>
    <name evidence="1" type="ORF">RCOM_1338110</name>
</gene>
<reference evidence="2" key="1">
    <citation type="journal article" date="2010" name="Nat. Biotechnol.">
        <title>Draft genome sequence of the oilseed species Ricinus communis.</title>
        <authorList>
            <person name="Chan A.P."/>
            <person name="Crabtree J."/>
            <person name="Zhao Q."/>
            <person name="Lorenzi H."/>
            <person name="Orvis J."/>
            <person name="Puiu D."/>
            <person name="Melake-Berhan A."/>
            <person name="Jones K.M."/>
            <person name="Redman J."/>
            <person name="Chen G."/>
            <person name="Cahoon E.B."/>
            <person name="Gedil M."/>
            <person name="Stanke M."/>
            <person name="Haas B.J."/>
            <person name="Wortman J.R."/>
            <person name="Fraser-Liggett C.M."/>
            <person name="Ravel J."/>
            <person name="Rabinowicz P.D."/>
        </authorList>
    </citation>
    <scope>NUCLEOTIDE SEQUENCE [LARGE SCALE GENOMIC DNA]</scope>
    <source>
        <strain evidence="2">cv. Hale</strain>
    </source>
</reference>
<dbReference type="AlphaFoldDB" id="B9SB32"/>
<name>B9SB32_RICCO</name>
<dbReference type="EMBL" id="EQ973910">
    <property type="protein sequence ID" value="EEF39223.1"/>
    <property type="molecule type" value="Genomic_DNA"/>
</dbReference>
<accession>B9SB32</accession>
<protein>
    <submittedName>
        <fullName evidence="1">Uncharacterized protein</fullName>
    </submittedName>
</protein>
<evidence type="ECO:0000313" key="1">
    <source>
        <dbReference type="EMBL" id="EEF39223.1"/>
    </source>
</evidence>
<dbReference type="Proteomes" id="UP000008311">
    <property type="component" value="Unassembled WGS sequence"/>
</dbReference>
<keyword evidence="2" id="KW-1185">Reference proteome</keyword>
<sequence length="66" mass="7083">MGTARGDSGRREKVPWNLGSANLDQKLKWGLQKSGNVGGVTVYGSDGGGPMIRDMIGVVEFQRFLS</sequence>
<organism evidence="1 2">
    <name type="scientific">Ricinus communis</name>
    <name type="common">Castor bean</name>
    <dbReference type="NCBI Taxonomy" id="3988"/>
    <lineage>
        <taxon>Eukaryota</taxon>
        <taxon>Viridiplantae</taxon>
        <taxon>Streptophyta</taxon>
        <taxon>Embryophyta</taxon>
        <taxon>Tracheophyta</taxon>
        <taxon>Spermatophyta</taxon>
        <taxon>Magnoliopsida</taxon>
        <taxon>eudicotyledons</taxon>
        <taxon>Gunneridae</taxon>
        <taxon>Pentapetalae</taxon>
        <taxon>rosids</taxon>
        <taxon>fabids</taxon>
        <taxon>Malpighiales</taxon>
        <taxon>Euphorbiaceae</taxon>
        <taxon>Acalyphoideae</taxon>
        <taxon>Acalypheae</taxon>
        <taxon>Ricinus</taxon>
    </lineage>
</organism>